<feature type="domain" description="HTH cro/C1-type" evidence="1">
    <location>
        <begin position="7"/>
        <end position="59"/>
    </location>
</feature>
<proteinExistence type="predicted"/>
<dbReference type="SUPFAM" id="SSF47413">
    <property type="entry name" value="lambda repressor-like DNA-binding domains"/>
    <property type="match status" value="1"/>
</dbReference>
<reference evidence="2" key="1">
    <citation type="submission" date="2019-10" db="EMBL/GenBank/DDBJ databases">
        <title>Lactobacillus agilis SN811 Whole Genome Sequencing Project.</title>
        <authorList>
            <person name="Suzuki S."/>
            <person name="Endo A."/>
            <person name="Maeno S."/>
            <person name="Shiwa Y."/>
            <person name="Matsutani M."/>
            <person name="Kajikawa A."/>
        </authorList>
    </citation>
    <scope>NUCLEOTIDE SEQUENCE</scope>
    <source>
        <strain evidence="2">SN811</strain>
    </source>
</reference>
<dbReference type="Pfam" id="PF13443">
    <property type="entry name" value="HTH_26"/>
    <property type="match status" value="1"/>
</dbReference>
<dbReference type="Gene3D" id="1.10.260.40">
    <property type="entry name" value="lambda repressor-like DNA-binding domains"/>
    <property type="match status" value="1"/>
</dbReference>
<sequence>MNLRDKIKELAAKRKISVAELERILGFGNGSISKWNKQSPSTEKLKQVADYFDVSLDYLVGRDVKNEIDSNAYFRMDSDNLSDDEIEELKKQLKFAEALALQNIRNKKE</sequence>
<dbReference type="RefSeq" id="WP_172577148.1">
    <property type="nucleotide sequence ID" value="NZ_BLAP01000030.1"/>
</dbReference>
<dbReference type="InterPro" id="IPR010982">
    <property type="entry name" value="Lambda_DNA-bd_dom_sf"/>
</dbReference>
<dbReference type="AlphaFoldDB" id="A0A6F9Y4B2"/>
<protein>
    <submittedName>
        <fullName evidence="2">Transcriptional regulator</fullName>
    </submittedName>
</protein>
<evidence type="ECO:0000259" key="1">
    <source>
        <dbReference type="PROSITE" id="PS50943"/>
    </source>
</evidence>
<dbReference type="EMBL" id="BLAP01000030">
    <property type="protein sequence ID" value="GET12312.1"/>
    <property type="molecule type" value="Genomic_DNA"/>
</dbReference>
<evidence type="ECO:0000313" key="2">
    <source>
        <dbReference type="EMBL" id="GET12312.1"/>
    </source>
</evidence>
<dbReference type="SMART" id="SM00530">
    <property type="entry name" value="HTH_XRE"/>
    <property type="match status" value="1"/>
</dbReference>
<dbReference type="InterPro" id="IPR001387">
    <property type="entry name" value="Cro/C1-type_HTH"/>
</dbReference>
<dbReference type="PROSITE" id="PS50943">
    <property type="entry name" value="HTH_CROC1"/>
    <property type="match status" value="1"/>
</dbReference>
<gene>
    <name evidence="2" type="ORF">SN811_08120</name>
</gene>
<dbReference type="GO" id="GO:0003677">
    <property type="term" value="F:DNA binding"/>
    <property type="evidence" value="ECO:0007669"/>
    <property type="project" value="InterPro"/>
</dbReference>
<dbReference type="Proteomes" id="UP000494160">
    <property type="component" value="Unassembled WGS sequence"/>
</dbReference>
<accession>A0A6F9Y4B2</accession>
<name>A0A6F9Y4B2_9LACO</name>
<comment type="caution">
    <text evidence="2">The sequence shown here is derived from an EMBL/GenBank/DDBJ whole genome shotgun (WGS) entry which is preliminary data.</text>
</comment>
<organism evidence="2">
    <name type="scientific">Ligilactobacillus agilis</name>
    <dbReference type="NCBI Taxonomy" id="1601"/>
    <lineage>
        <taxon>Bacteria</taxon>
        <taxon>Bacillati</taxon>
        <taxon>Bacillota</taxon>
        <taxon>Bacilli</taxon>
        <taxon>Lactobacillales</taxon>
        <taxon>Lactobacillaceae</taxon>
        <taxon>Ligilactobacillus</taxon>
    </lineage>
</organism>
<dbReference type="CDD" id="cd00093">
    <property type="entry name" value="HTH_XRE"/>
    <property type="match status" value="1"/>
</dbReference>